<name>A0ABN7VK81_GIGMA</name>
<proteinExistence type="predicted"/>
<accession>A0ABN7VK81</accession>
<protein>
    <submittedName>
        <fullName evidence="1">36111_t:CDS:1</fullName>
    </submittedName>
</protein>
<comment type="caution">
    <text evidence="1">The sequence shown here is derived from an EMBL/GenBank/DDBJ whole genome shotgun (WGS) entry which is preliminary data.</text>
</comment>
<dbReference type="EMBL" id="CAJVQB010016743">
    <property type="protein sequence ID" value="CAG8781270.1"/>
    <property type="molecule type" value="Genomic_DNA"/>
</dbReference>
<dbReference type="Proteomes" id="UP000789901">
    <property type="component" value="Unassembled WGS sequence"/>
</dbReference>
<keyword evidence="2" id="KW-1185">Reference proteome</keyword>
<reference evidence="1 2" key="1">
    <citation type="submission" date="2021-06" db="EMBL/GenBank/DDBJ databases">
        <authorList>
            <person name="Kallberg Y."/>
            <person name="Tangrot J."/>
            <person name="Rosling A."/>
        </authorList>
    </citation>
    <scope>NUCLEOTIDE SEQUENCE [LARGE SCALE GENOMIC DNA]</scope>
    <source>
        <strain evidence="1 2">120-4 pot B 10/14</strain>
    </source>
</reference>
<organism evidence="1 2">
    <name type="scientific">Gigaspora margarita</name>
    <dbReference type="NCBI Taxonomy" id="4874"/>
    <lineage>
        <taxon>Eukaryota</taxon>
        <taxon>Fungi</taxon>
        <taxon>Fungi incertae sedis</taxon>
        <taxon>Mucoromycota</taxon>
        <taxon>Glomeromycotina</taxon>
        <taxon>Glomeromycetes</taxon>
        <taxon>Diversisporales</taxon>
        <taxon>Gigasporaceae</taxon>
        <taxon>Gigaspora</taxon>
    </lineage>
</organism>
<evidence type="ECO:0000313" key="2">
    <source>
        <dbReference type="Proteomes" id="UP000789901"/>
    </source>
</evidence>
<gene>
    <name evidence="1" type="ORF">GMARGA_LOCUS19762</name>
</gene>
<sequence>MDPKLDLNIEENSNLKTGLTEEFSDLDVNEYSESLFNEDSDQNISDISDVSKNQDLQEIAFFTKKLHVNQIIHTALPVEYPATFKDGVATIYNVSSWDNFIDAFSNIQYSINGHGGASTIQDCPFFGNISVKKDERRCQEIKYCEYSNSNYINTAHNDVNVNSDLYQQMITDQEQNDKWHHFIKVNLNKIDLLLLKKLFIDEQINNKDQINFTRGNIIEKQCTVRFIKIIPFDISTCPFVALICIGTHDHPPPPPEKIPANVKNHYKI</sequence>
<evidence type="ECO:0000313" key="1">
    <source>
        <dbReference type="EMBL" id="CAG8781270.1"/>
    </source>
</evidence>